<dbReference type="SUPFAM" id="SSF88946">
    <property type="entry name" value="Sigma2 domain of RNA polymerase sigma factors"/>
    <property type="match status" value="1"/>
</dbReference>
<keyword evidence="2" id="KW-0805">Transcription regulation</keyword>
<dbReference type="InterPro" id="IPR039425">
    <property type="entry name" value="RNA_pol_sigma-70-like"/>
</dbReference>
<dbReference type="InterPro" id="IPR036388">
    <property type="entry name" value="WH-like_DNA-bd_sf"/>
</dbReference>
<evidence type="ECO:0000256" key="3">
    <source>
        <dbReference type="ARBA" id="ARBA00023082"/>
    </source>
</evidence>
<comment type="caution">
    <text evidence="7">The sequence shown here is derived from an EMBL/GenBank/DDBJ whole genome shotgun (WGS) entry which is preliminary data.</text>
</comment>
<dbReference type="SUPFAM" id="SSF88659">
    <property type="entry name" value="Sigma3 and sigma4 domains of RNA polymerase sigma factors"/>
    <property type="match status" value="1"/>
</dbReference>
<protein>
    <submittedName>
        <fullName evidence="7">DNA-directed RNA polymerase subunit sigma</fullName>
    </submittedName>
</protein>
<evidence type="ECO:0000259" key="5">
    <source>
        <dbReference type="Pfam" id="PF04542"/>
    </source>
</evidence>
<evidence type="ECO:0000313" key="7">
    <source>
        <dbReference type="EMBL" id="KOS68199.1"/>
    </source>
</evidence>
<dbReference type="Gene3D" id="1.10.1740.10">
    <property type="match status" value="1"/>
</dbReference>
<dbReference type="NCBIfam" id="TIGR02937">
    <property type="entry name" value="sigma70-ECF"/>
    <property type="match status" value="1"/>
</dbReference>
<gene>
    <name evidence="7" type="ORF">AEA09_06295</name>
</gene>
<evidence type="ECO:0000256" key="2">
    <source>
        <dbReference type="ARBA" id="ARBA00023015"/>
    </source>
</evidence>
<keyword evidence="4" id="KW-0804">Transcription</keyword>
<dbReference type="Pfam" id="PF08281">
    <property type="entry name" value="Sigma70_r4_2"/>
    <property type="match status" value="1"/>
</dbReference>
<name>A0ABR5K0D9_9BACI</name>
<dbReference type="Gene3D" id="1.10.10.10">
    <property type="entry name" value="Winged helix-like DNA-binding domain superfamily/Winged helix DNA-binding domain"/>
    <property type="match status" value="1"/>
</dbReference>
<dbReference type="InterPro" id="IPR007627">
    <property type="entry name" value="RNA_pol_sigma70_r2"/>
</dbReference>
<evidence type="ECO:0000256" key="4">
    <source>
        <dbReference type="ARBA" id="ARBA00023163"/>
    </source>
</evidence>
<dbReference type="PANTHER" id="PTHR43133">
    <property type="entry name" value="RNA POLYMERASE ECF-TYPE SIGMA FACTO"/>
    <property type="match status" value="1"/>
</dbReference>
<sequence>MQDEILVEKVKAGDEQAFRFLIERYKNDLFKALYPILRNEKDAEDVTQEVFLKIYYALPEYKSQGLKAWMTRIAINHAIDLKRKKQRQNETVLEPEVFSAISQTGCNTIALLLRKEQREVVRQRLDEMPPNYRDVIYAYYITEKSYKQIADEQEVEVKTIEMKLYRARNWMKKHWKEDDF</sequence>
<evidence type="ECO:0000259" key="6">
    <source>
        <dbReference type="Pfam" id="PF08281"/>
    </source>
</evidence>
<evidence type="ECO:0000313" key="8">
    <source>
        <dbReference type="Proteomes" id="UP000050668"/>
    </source>
</evidence>
<accession>A0ABR5K0D9</accession>
<proteinExistence type="inferred from homology"/>
<reference evidence="8" key="1">
    <citation type="submission" date="2015-07" db="EMBL/GenBank/DDBJ databases">
        <title>Fjat-14205 dsm 2895.</title>
        <authorList>
            <person name="Liu B."/>
            <person name="Wang J."/>
            <person name="Zhu Y."/>
            <person name="Liu G."/>
            <person name="Chen Q."/>
            <person name="Chen Z."/>
            <person name="Lan J."/>
            <person name="Che J."/>
            <person name="Ge C."/>
            <person name="Shi H."/>
            <person name="Pan Z."/>
            <person name="Liu X."/>
        </authorList>
    </citation>
    <scope>NUCLEOTIDE SEQUENCE [LARGE SCALE GENOMIC DNA]</scope>
    <source>
        <strain evidence="8">DSM 25560</strain>
    </source>
</reference>
<keyword evidence="7" id="KW-0240">DNA-directed RNA polymerase</keyword>
<keyword evidence="3" id="KW-0731">Sigma factor</keyword>
<keyword evidence="8" id="KW-1185">Reference proteome</keyword>
<feature type="domain" description="RNA polymerase sigma-70 region 2" evidence="5">
    <location>
        <begin position="21"/>
        <end position="87"/>
    </location>
</feature>
<dbReference type="EMBL" id="LGRV01000003">
    <property type="protein sequence ID" value="KOS68199.1"/>
    <property type="molecule type" value="Genomic_DNA"/>
</dbReference>
<dbReference type="InterPro" id="IPR013325">
    <property type="entry name" value="RNA_pol_sigma_r2"/>
</dbReference>
<dbReference type="GO" id="GO:0000428">
    <property type="term" value="C:DNA-directed RNA polymerase complex"/>
    <property type="evidence" value="ECO:0007669"/>
    <property type="project" value="UniProtKB-KW"/>
</dbReference>
<feature type="domain" description="RNA polymerase sigma factor 70 region 4 type 2" evidence="6">
    <location>
        <begin position="119"/>
        <end position="170"/>
    </location>
</feature>
<dbReference type="PANTHER" id="PTHR43133:SF51">
    <property type="entry name" value="RNA POLYMERASE SIGMA FACTOR"/>
    <property type="match status" value="1"/>
</dbReference>
<organism evidence="7 8">
    <name type="scientific">Lysinibacillus contaminans</name>
    <dbReference type="NCBI Taxonomy" id="1293441"/>
    <lineage>
        <taxon>Bacteria</taxon>
        <taxon>Bacillati</taxon>
        <taxon>Bacillota</taxon>
        <taxon>Bacilli</taxon>
        <taxon>Bacillales</taxon>
        <taxon>Bacillaceae</taxon>
        <taxon>Lysinibacillus</taxon>
    </lineage>
</organism>
<dbReference type="InterPro" id="IPR014284">
    <property type="entry name" value="RNA_pol_sigma-70_dom"/>
</dbReference>
<dbReference type="InterPro" id="IPR013324">
    <property type="entry name" value="RNA_pol_sigma_r3/r4-like"/>
</dbReference>
<dbReference type="CDD" id="cd06171">
    <property type="entry name" value="Sigma70_r4"/>
    <property type="match status" value="1"/>
</dbReference>
<dbReference type="InterPro" id="IPR013249">
    <property type="entry name" value="RNA_pol_sigma70_r4_t2"/>
</dbReference>
<evidence type="ECO:0000256" key="1">
    <source>
        <dbReference type="ARBA" id="ARBA00010641"/>
    </source>
</evidence>
<dbReference type="Pfam" id="PF04542">
    <property type="entry name" value="Sigma70_r2"/>
    <property type="match status" value="1"/>
</dbReference>
<comment type="similarity">
    <text evidence="1">Belongs to the sigma-70 factor family. ECF subfamily.</text>
</comment>
<dbReference type="Proteomes" id="UP000050668">
    <property type="component" value="Unassembled WGS sequence"/>
</dbReference>